<reference evidence="1 2" key="1">
    <citation type="submission" date="2018-06" db="EMBL/GenBank/DDBJ databases">
        <title>Streptomyces reniochalinae sp. nov. and Streptomyces diacarnus sp. nov. from marine sponges.</title>
        <authorList>
            <person name="Li L."/>
        </authorList>
    </citation>
    <scope>NUCLEOTIDE SEQUENCE [LARGE SCALE GENOMIC DNA]</scope>
    <source>
        <strain evidence="1 2">LHW51701</strain>
    </source>
</reference>
<gene>
    <name evidence="1" type="ORF">DTL70_14075</name>
</gene>
<organism evidence="1 2">
    <name type="scientific">Streptomyces diacarni</name>
    <dbReference type="NCBI Taxonomy" id="2800381"/>
    <lineage>
        <taxon>Bacteria</taxon>
        <taxon>Bacillati</taxon>
        <taxon>Actinomycetota</taxon>
        <taxon>Actinomycetes</taxon>
        <taxon>Kitasatosporales</taxon>
        <taxon>Streptomycetaceae</taxon>
        <taxon>Streptomyces</taxon>
    </lineage>
</organism>
<proteinExistence type="predicted"/>
<dbReference type="EMBL" id="QOIN01000042">
    <property type="protein sequence ID" value="RCG23747.1"/>
    <property type="molecule type" value="Genomic_DNA"/>
</dbReference>
<comment type="caution">
    <text evidence="1">The sequence shown here is derived from an EMBL/GenBank/DDBJ whole genome shotgun (WGS) entry which is preliminary data.</text>
</comment>
<sequence length="133" mass="14167">MTHTSPGDLGPTVGDSWSPPSHAPFTLTPVGVWWDAVRVPWGPGRRAVQRLGRACGGVVGDPYGAWLYWLVPPRAGVEWGSAGEAVCLSVACWLPVPARDRTGPPGPYWAVPYEAGSALTDPARLRAALRGER</sequence>
<evidence type="ECO:0000313" key="1">
    <source>
        <dbReference type="EMBL" id="RCG23747.1"/>
    </source>
</evidence>
<dbReference type="AlphaFoldDB" id="A0A367F263"/>
<dbReference type="RefSeq" id="WP_114022231.1">
    <property type="nucleotide sequence ID" value="NZ_QOIN01000042.1"/>
</dbReference>
<accession>A0A367F263</accession>
<protein>
    <submittedName>
        <fullName evidence="1">Uncharacterized protein</fullName>
    </submittedName>
</protein>
<keyword evidence="2" id="KW-1185">Reference proteome</keyword>
<name>A0A367F263_9ACTN</name>
<dbReference type="Proteomes" id="UP000252914">
    <property type="component" value="Unassembled WGS sequence"/>
</dbReference>
<evidence type="ECO:0000313" key="2">
    <source>
        <dbReference type="Proteomes" id="UP000252914"/>
    </source>
</evidence>